<keyword evidence="3" id="KW-1185">Reference proteome</keyword>
<name>A0A502EUQ0_9FLAO</name>
<evidence type="ECO:0000313" key="3">
    <source>
        <dbReference type="Proteomes" id="UP000319700"/>
    </source>
</evidence>
<dbReference type="OrthoDB" id="292792at2"/>
<evidence type="ECO:0000313" key="2">
    <source>
        <dbReference type="EMBL" id="TPG40832.1"/>
    </source>
</evidence>
<protein>
    <submittedName>
        <fullName evidence="2">DUF4157 domain-containing protein</fullName>
    </submittedName>
</protein>
<reference evidence="2 3" key="1">
    <citation type="journal article" date="2019" name="Environ. Microbiol.">
        <title>Species interactions and distinct microbial communities in high Arctic permafrost affected cryosols are associated with the CH4 and CO2 gas fluxes.</title>
        <authorList>
            <person name="Altshuler I."/>
            <person name="Hamel J."/>
            <person name="Turney S."/>
            <person name="Magnuson E."/>
            <person name="Levesque R."/>
            <person name="Greer C."/>
            <person name="Whyte L.G."/>
        </authorList>
    </citation>
    <scope>NUCLEOTIDE SEQUENCE [LARGE SCALE GENOMIC DNA]</scope>
    <source>
        <strain evidence="2 3">42</strain>
    </source>
</reference>
<dbReference type="AlphaFoldDB" id="A0A502EUQ0"/>
<gene>
    <name evidence="2" type="ORF">EAH81_10845</name>
</gene>
<feature type="domain" description="eCIS core" evidence="1">
    <location>
        <begin position="66"/>
        <end position="131"/>
    </location>
</feature>
<dbReference type="Proteomes" id="UP000319700">
    <property type="component" value="Unassembled WGS sequence"/>
</dbReference>
<sequence>MVQQHEKISENKIAVTAAYAGGGAHAVQLKNNREYSVVQRKLAEGTTTTQLASFMPVQRKTNHTGLPDHLKSGIENLSGHSMDDVKVHYNSAKPAQLNAHAYAQGTDIHLASGQEKHLPHEAWHVVQQKQGRVKPTLQMKGKVNVNDDSGLEKEADVMGAKAVQLKNYGSQSSMQQSSSSGIQTVYQRVTIKLDGETYFPDTHATGKIVESDDLTLAQRTKASTDLQGNADLFARMQAGWTHLTQTVDPIIEPLLAAAEITDEAVKITARGLYLASQNAGVALSVLLDAQKEWQDFLSYSKIPMPDILSVHRSFGFEYEFATWQVQPPNKKPVDSHTEVGKSGPFSPLFNIPFILETDAQEELELVAPPLLAGGANGVINKAFISQVHALFVADLVAFRAANANVRAKDLPFNDHIGTGWTWNESGNLIKIAVTRNKWDNKPNKIGYQLNIALTPDEIAGQFKANAPGAEAEHETVYGSILNRFRINPIYAALTPERKTAIDPAILLLSKGISNSIAIPTLRLVASTRKPWVGVDLHSHVKDLHGIWVKDSVPNITVAALKGKNVAQNDLKSIITSEKDWISRHILTKIPKYKPSEKTKKEVPNPALDAMRAAHNILDTKAGETTSLKKEAEAEALACLTAVETRLTAHNEVAGNNTKTAFLAETFGTGNGVRKDTYANIPGSAGRTLHLAELRSNLSTDAFLAP</sequence>
<dbReference type="Pfam" id="PF13699">
    <property type="entry name" value="eCIS_core"/>
    <property type="match status" value="1"/>
</dbReference>
<organism evidence="2 3">
    <name type="scientific">Flavobacterium pectinovorum</name>
    <dbReference type="NCBI Taxonomy" id="29533"/>
    <lineage>
        <taxon>Bacteria</taxon>
        <taxon>Pseudomonadati</taxon>
        <taxon>Bacteroidota</taxon>
        <taxon>Flavobacteriia</taxon>
        <taxon>Flavobacteriales</taxon>
        <taxon>Flavobacteriaceae</taxon>
        <taxon>Flavobacterium</taxon>
    </lineage>
</organism>
<dbReference type="RefSeq" id="WP_140506763.1">
    <property type="nucleotide sequence ID" value="NZ_RCZH01000006.1"/>
</dbReference>
<dbReference type="InterPro" id="IPR025295">
    <property type="entry name" value="eCIS_core_dom"/>
</dbReference>
<dbReference type="EMBL" id="RCZH01000006">
    <property type="protein sequence ID" value="TPG40832.1"/>
    <property type="molecule type" value="Genomic_DNA"/>
</dbReference>
<proteinExistence type="predicted"/>
<comment type="caution">
    <text evidence="2">The sequence shown here is derived from an EMBL/GenBank/DDBJ whole genome shotgun (WGS) entry which is preliminary data.</text>
</comment>
<evidence type="ECO:0000259" key="1">
    <source>
        <dbReference type="Pfam" id="PF13699"/>
    </source>
</evidence>
<accession>A0A502EUQ0</accession>